<dbReference type="InterPro" id="IPR026992">
    <property type="entry name" value="DIOX_N"/>
</dbReference>
<accession>A0A9P6VM60</accession>
<proteinExistence type="inferred from homology"/>
<dbReference type="InterPro" id="IPR050231">
    <property type="entry name" value="Iron_ascorbate_oxido_reductase"/>
</dbReference>
<keyword evidence="2" id="KW-0408">Iron</keyword>
<dbReference type="InterPro" id="IPR005123">
    <property type="entry name" value="Oxoglu/Fe-dep_dioxygenase_dom"/>
</dbReference>
<gene>
    <name evidence="4" type="ORF">D0Z07_2445</name>
</gene>
<dbReference type="InterPro" id="IPR027443">
    <property type="entry name" value="IPNS-like_sf"/>
</dbReference>
<dbReference type="OrthoDB" id="288590at2759"/>
<dbReference type="Pfam" id="PF14226">
    <property type="entry name" value="DIOX_N"/>
    <property type="match status" value="1"/>
</dbReference>
<keyword evidence="5" id="KW-1185">Reference proteome</keyword>
<name>A0A9P6VM60_9HELO</name>
<dbReference type="Proteomes" id="UP000785200">
    <property type="component" value="Unassembled WGS sequence"/>
</dbReference>
<dbReference type="PANTHER" id="PTHR47990">
    <property type="entry name" value="2-OXOGLUTARATE (2OG) AND FE(II)-DEPENDENT OXYGENASE SUPERFAMILY PROTEIN-RELATED"/>
    <property type="match status" value="1"/>
</dbReference>
<evidence type="ECO:0000256" key="1">
    <source>
        <dbReference type="ARBA" id="ARBA00008056"/>
    </source>
</evidence>
<dbReference type="GO" id="GO:0016491">
    <property type="term" value="F:oxidoreductase activity"/>
    <property type="evidence" value="ECO:0007669"/>
    <property type="project" value="UniProtKB-KW"/>
</dbReference>
<dbReference type="SUPFAM" id="SSF51197">
    <property type="entry name" value="Clavaminate synthase-like"/>
    <property type="match status" value="1"/>
</dbReference>
<protein>
    <submittedName>
        <fullName evidence="4">Non sense mediated decay</fullName>
    </submittedName>
</protein>
<feature type="domain" description="Fe2OG dioxygenase" evidence="3">
    <location>
        <begin position="157"/>
        <end position="261"/>
    </location>
</feature>
<evidence type="ECO:0000256" key="2">
    <source>
        <dbReference type="RuleBase" id="RU003682"/>
    </source>
</evidence>
<comment type="caution">
    <text evidence="4">The sequence shown here is derived from an EMBL/GenBank/DDBJ whole genome shotgun (WGS) entry which is preliminary data.</text>
</comment>
<reference evidence="4" key="1">
    <citation type="submission" date="2019-07" db="EMBL/GenBank/DDBJ databases">
        <title>Hyphodiscus hymeniophilus genome sequencing and assembly.</title>
        <authorList>
            <person name="Kramer G."/>
            <person name="Nodwell J."/>
        </authorList>
    </citation>
    <scope>NUCLEOTIDE SEQUENCE</scope>
    <source>
        <strain evidence="4">ATCC 34498</strain>
    </source>
</reference>
<evidence type="ECO:0000313" key="5">
    <source>
        <dbReference type="Proteomes" id="UP000785200"/>
    </source>
</evidence>
<dbReference type="EMBL" id="VNKQ01000005">
    <property type="protein sequence ID" value="KAG0650871.1"/>
    <property type="molecule type" value="Genomic_DNA"/>
</dbReference>
<dbReference type="PROSITE" id="PS51471">
    <property type="entry name" value="FE2OG_OXY"/>
    <property type="match status" value="1"/>
</dbReference>
<keyword evidence="2" id="KW-0560">Oxidoreductase</keyword>
<evidence type="ECO:0000259" key="3">
    <source>
        <dbReference type="PROSITE" id="PS51471"/>
    </source>
</evidence>
<dbReference type="GO" id="GO:0044283">
    <property type="term" value="P:small molecule biosynthetic process"/>
    <property type="evidence" value="ECO:0007669"/>
    <property type="project" value="UniProtKB-ARBA"/>
</dbReference>
<keyword evidence="2" id="KW-0479">Metal-binding</keyword>
<organism evidence="4 5">
    <name type="scientific">Hyphodiscus hymeniophilus</name>
    <dbReference type="NCBI Taxonomy" id="353542"/>
    <lineage>
        <taxon>Eukaryota</taxon>
        <taxon>Fungi</taxon>
        <taxon>Dikarya</taxon>
        <taxon>Ascomycota</taxon>
        <taxon>Pezizomycotina</taxon>
        <taxon>Leotiomycetes</taxon>
        <taxon>Helotiales</taxon>
        <taxon>Hyphodiscaceae</taxon>
        <taxon>Hyphodiscus</taxon>
    </lineage>
</organism>
<dbReference type="AlphaFoldDB" id="A0A9P6VM60"/>
<dbReference type="GO" id="GO:0046872">
    <property type="term" value="F:metal ion binding"/>
    <property type="evidence" value="ECO:0007669"/>
    <property type="project" value="UniProtKB-KW"/>
</dbReference>
<dbReference type="Pfam" id="PF03171">
    <property type="entry name" value="2OG-FeII_Oxy"/>
    <property type="match status" value="1"/>
</dbReference>
<sequence>MSFPLIDVSKIDSPDDQLAIAKKVTEACQQWGFLLIKGHQIPPSEIEEMFSLGKAFFSLPEEQKSQYPINEDEIGYMGSFKDRGKDDKMSMWFGGLPGAIKNTPGLHPFWYEQAEKVEAFKHKCHSLVVKMLVCFALAMELPDKDFFANAHLENAGKGNSLRMLMYPARGEQPQTGGSRMAQHTDSGSVTLLFQKQAGLEVLSPNGDWIKAPCIEDCILVNLGDALSFWSGTHLKATLHRVTFDGLPHDQERQTMAYFGSAHPDTVLQPIMAGKTMGKYHSNGFDIEPGITVGQLNAMIMKSIYKAPEPAPVPLPAQIFV</sequence>
<comment type="similarity">
    <text evidence="1 2">Belongs to the iron/ascorbate-dependent oxidoreductase family.</text>
</comment>
<dbReference type="Gene3D" id="2.60.120.330">
    <property type="entry name" value="B-lactam Antibiotic, Isopenicillin N Synthase, Chain"/>
    <property type="match status" value="1"/>
</dbReference>
<dbReference type="InterPro" id="IPR044861">
    <property type="entry name" value="IPNS-like_FE2OG_OXY"/>
</dbReference>
<evidence type="ECO:0000313" key="4">
    <source>
        <dbReference type="EMBL" id="KAG0650871.1"/>
    </source>
</evidence>